<accession>A0ABR5K5N6</accession>
<comment type="caution">
    <text evidence="2">The sequence shown here is derived from an EMBL/GenBank/DDBJ whole genome shotgun (WGS) entry which is preliminary data.</text>
</comment>
<protein>
    <recommendedName>
        <fullName evidence="4">Transposase</fullName>
    </recommendedName>
</protein>
<evidence type="ECO:0000313" key="3">
    <source>
        <dbReference type="Proteomes" id="UP000050668"/>
    </source>
</evidence>
<gene>
    <name evidence="2" type="ORF">AEA09_01780</name>
</gene>
<proteinExistence type="predicted"/>
<evidence type="ECO:0000313" key="2">
    <source>
        <dbReference type="EMBL" id="KOS71735.1"/>
    </source>
</evidence>
<dbReference type="EMBL" id="LGRV01000001">
    <property type="protein sequence ID" value="KOS71735.1"/>
    <property type="molecule type" value="Genomic_DNA"/>
</dbReference>
<name>A0ABR5K5N6_9BACI</name>
<keyword evidence="3" id="KW-1185">Reference proteome</keyword>
<dbReference type="Proteomes" id="UP000050668">
    <property type="component" value="Unassembled WGS sequence"/>
</dbReference>
<reference evidence="3" key="1">
    <citation type="submission" date="2015-07" db="EMBL/GenBank/DDBJ databases">
        <title>Fjat-14205 dsm 2895.</title>
        <authorList>
            <person name="Liu B."/>
            <person name="Wang J."/>
            <person name="Zhu Y."/>
            <person name="Liu G."/>
            <person name="Chen Q."/>
            <person name="Chen Z."/>
            <person name="Lan J."/>
            <person name="Che J."/>
            <person name="Ge C."/>
            <person name="Shi H."/>
            <person name="Pan Z."/>
            <person name="Liu X."/>
        </authorList>
    </citation>
    <scope>NUCLEOTIDE SEQUENCE [LARGE SCALE GENOMIC DNA]</scope>
    <source>
        <strain evidence="3">DSM 25560</strain>
    </source>
</reference>
<evidence type="ECO:0008006" key="4">
    <source>
        <dbReference type="Google" id="ProtNLM"/>
    </source>
</evidence>
<sequence>MTELCRRGKVKNIFKNNKYRTLMKSGGGKCPVKPGNQHESGKVPNHPKKYLFSLTDERTVQRIWYVAPSTCLRVEGLFMFIQQMYSNIDSVTISYRKPPLQ</sequence>
<organism evidence="2 3">
    <name type="scientific">Lysinibacillus contaminans</name>
    <dbReference type="NCBI Taxonomy" id="1293441"/>
    <lineage>
        <taxon>Bacteria</taxon>
        <taxon>Bacillati</taxon>
        <taxon>Bacillota</taxon>
        <taxon>Bacilli</taxon>
        <taxon>Bacillales</taxon>
        <taxon>Bacillaceae</taxon>
        <taxon>Lysinibacillus</taxon>
    </lineage>
</organism>
<evidence type="ECO:0000256" key="1">
    <source>
        <dbReference type="SAM" id="MobiDB-lite"/>
    </source>
</evidence>
<feature type="region of interest" description="Disordered" evidence="1">
    <location>
        <begin position="25"/>
        <end position="44"/>
    </location>
</feature>